<evidence type="ECO:0000256" key="1">
    <source>
        <dbReference type="SAM" id="MobiDB-lite"/>
    </source>
</evidence>
<dbReference type="RefSeq" id="WP_053139414.1">
    <property type="nucleotide sequence ID" value="NZ_CP012382.1"/>
</dbReference>
<dbReference type="KEGG" id="samb:SAM23877_6100"/>
<organism evidence="2 3">
    <name type="scientific">Streptomyces ambofaciens (strain ATCC 23877 / 3486 / DSM 40053 / JCM 4204 / NBRC 12836 / NRRL B-2516)</name>
    <dbReference type="NCBI Taxonomy" id="278992"/>
    <lineage>
        <taxon>Bacteria</taxon>
        <taxon>Bacillati</taxon>
        <taxon>Actinomycetota</taxon>
        <taxon>Actinomycetes</taxon>
        <taxon>Kitasatosporales</taxon>
        <taxon>Streptomycetaceae</taxon>
        <taxon>Streptomyces</taxon>
    </lineage>
</organism>
<feature type="compositionally biased region" description="Basic and acidic residues" evidence="1">
    <location>
        <begin position="484"/>
        <end position="498"/>
    </location>
</feature>
<name>A0A0K2B1A1_STRA7</name>
<evidence type="ECO:0000313" key="2">
    <source>
        <dbReference type="EMBL" id="AKZ59145.1"/>
    </source>
</evidence>
<feature type="region of interest" description="Disordered" evidence="1">
    <location>
        <begin position="469"/>
        <end position="508"/>
    </location>
</feature>
<evidence type="ECO:0000313" key="3">
    <source>
        <dbReference type="Proteomes" id="UP000061018"/>
    </source>
</evidence>
<accession>A0A0K2B1A1</accession>
<dbReference type="EMBL" id="CP012382">
    <property type="protein sequence ID" value="AKZ59145.1"/>
    <property type="molecule type" value="Genomic_DNA"/>
</dbReference>
<protein>
    <submittedName>
        <fullName evidence="2">Phage portal protein, SPP1 Gp6</fullName>
    </submittedName>
</protein>
<dbReference type="AlphaFoldDB" id="A0A0K2B1A1"/>
<feature type="compositionally biased region" description="Acidic residues" evidence="1">
    <location>
        <begin position="499"/>
        <end position="508"/>
    </location>
</feature>
<reference evidence="3" key="1">
    <citation type="journal article" date="2015" name="J. Biotechnol.">
        <title>Complete genome sequence of Streptomyces ambofaciens ATCC 23877, the spiramycin producer.</title>
        <authorList>
            <person name="Thibessard A."/>
            <person name="Haas D."/>
            <person name="Gerbaud C."/>
            <person name="Aigle B."/>
            <person name="Lautru S."/>
            <person name="Pernodet J.L."/>
            <person name="Leblond P."/>
        </authorList>
    </citation>
    <scope>NUCLEOTIDE SEQUENCE [LARGE SCALE GENOMIC DNA]</scope>
    <source>
        <strain evidence="3">ATCC 23877 / 3486 / DSM 40053 / JCM 4204 / NBRC 12836 / NRRL B-2516</strain>
    </source>
</reference>
<dbReference type="Proteomes" id="UP000061018">
    <property type="component" value="Chromosome"/>
</dbReference>
<sequence length="508" mass="56753">MPIDASKVESPGWWLQRLGKKLLDEREDVTDASGEKTPGLDTLRDFAEGRPPVPHVLGVDPREAREWMKDARTNWTALVLDSPTERMHVDGFRFGDPNDDSEDARKADTEANRIWQENSLDADADLIHYGALSQRRAFALVEQGDEGRPVITHETPRQVAVEHVQGSRRKLAAGLKLWRDDWTGNTRATLWTPDRIYDFVSRSDLVTFSGRAATLRGWDALVLPDRPDGERPNDLGMVPLVPFINRRNRRLTGFAEHEDVLSIQNRINLSLINLMAAMKYGAFRQRWAAGLEVGEDPVTGRAIEPFQLDIRRLWTTDDPEVKFGEFAATDLKPYVAAVQAAVQDLAAISRTPPHYLIGAVVNVSGDALKAAETGLISKVRDRQRSFGESWEQTMRLAFRVLGDEAKATTFTAETLWRDPESRSIAELADAAVKKSTAGVPWRQRMEDMGYTPAQISRMEIDRAADAMNAQTAVDPTMPPPASLDDARARRDQRPVIGREDDDDAANAA</sequence>
<gene>
    <name evidence="2" type="ORF">SAM23877_6100</name>
</gene>
<proteinExistence type="predicted"/>
<dbReference type="Pfam" id="PF05133">
    <property type="entry name" value="SPP1_portal"/>
    <property type="match status" value="1"/>
</dbReference>
<dbReference type="InterPro" id="IPR021145">
    <property type="entry name" value="Portal_protein_SPP1_Gp6-like"/>
</dbReference>